<dbReference type="Ensembl" id="ENSSSCT00035060366.1">
    <property type="protein sequence ID" value="ENSSSCP00035024278.1"/>
    <property type="gene ID" value="ENSSSCG00035045429.1"/>
</dbReference>
<evidence type="ECO:0000313" key="2">
    <source>
        <dbReference type="Proteomes" id="UP000694727"/>
    </source>
</evidence>
<organism evidence="1 2">
    <name type="scientific">Sus scrofa</name>
    <name type="common">Pig</name>
    <dbReference type="NCBI Taxonomy" id="9823"/>
    <lineage>
        <taxon>Eukaryota</taxon>
        <taxon>Metazoa</taxon>
        <taxon>Chordata</taxon>
        <taxon>Craniata</taxon>
        <taxon>Vertebrata</taxon>
        <taxon>Euteleostomi</taxon>
        <taxon>Mammalia</taxon>
        <taxon>Eutheria</taxon>
        <taxon>Laurasiatheria</taxon>
        <taxon>Artiodactyla</taxon>
        <taxon>Suina</taxon>
        <taxon>Suidae</taxon>
        <taxon>Sus</taxon>
    </lineage>
</organism>
<proteinExistence type="predicted"/>
<protein>
    <submittedName>
        <fullName evidence="1">Uncharacterized protein</fullName>
    </submittedName>
</protein>
<sequence length="57" mass="6544">FTKTKYTGGVDPRAVSVPATWQHPHSIQAVPQELRHLTMSKENMKLPRPPQRQCYSN</sequence>
<dbReference type="Ensembl" id="ENSSSCT00050063636.1">
    <property type="protein sequence ID" value="ENSSSCP00050027344.1"/>
    <property type="gene ID" value="ENSSSCG00050046751.1"/>
</dbReference>
<evidence type="ECO:0000313" key="1">
    <source>
        <dbReference type="Ensembl" id="ENSSSCP00025028812.1"/>
    </source>
</evidence>
<accession>A0A8D0SAC5</accession>
<dbReference type="AlphaFoldDB" id="A0A8D0SAC5"/>
<dbReference type="Ensembl" id="ENSSSCT00055010045.1">
    <property type="protein sequence ID" value="ENSSSCP00055007942.1"/>
    <property type="gene ID" value="ENSSSCG00055005141.1"/>
</dbReference>
<dbReference type="Ensembl" id="ENSSSCT00025067321.1">
    <property type="protein sequence ID" value="ENSSSCP00025028812.1"/>
    <property type="gene ID" value="ENSSSCG00025049447.1"/>
</dbReference>
<reference evidence="1" key="1">
    <citation type="submission" date="2025-05" db="UniProtKB">
        <authorList>
            <consortium name="Ensembl"/>
        </authorList>
    </citation>
    <scope>IDENTIFICATION</scope>
</reference>
<name>A0A8D0SAC5_PIG</name>
<dbReference type="Proteomes" id="UP000694727">
    <property type="component" value="Unplaced"/>
</dbReference>
<dbReference type="Proteomes" id="UP000694720">
    <property type="component" value="Unplaced"/>
</dbReference>
<dbReference type="Proteomes" id="UP000694724">
    <property type="component" value="Unplaced"/>
</dbReference>
<dbReference type="Proteomes" id="UP000694571">
    <property type="component" value="Unplaced"/>
</dbReference>